<feature type="signal peptide" evidence="2">
    <location>
        <begin position="1"/>
        <end position="21"/>
    </location>
</feature>
<dbReference type="Proteomes" id="UP001150569">
    <property type="component" value="Unassembled WGS sequence"/>
</dbReference>
<evidence type="ECO:0000256" key="2">
    <source>
        <dbReference type="SAM" id="SignalP"/>
    </source>
</evidence>
<feature type="region of interest" description="Disordered" evidence="1">
    <location>
        <begin position="37"/>
        <end position="77"/>
    </location>
</feature>
<name>A0A9W7ZZL5_9FUNG</name>
<dbReference type="AlphaFoldDB" id="A0A9W7ZZL5"/>
<feature type="region of interest" description="Disordered" evidence="1">
    <location>
        <begin position="89"/>
        <end position="171"/>
    </location>
</feature>
<accession>A0A9W7ZZL5</accession>
<evidence type="ECO:0000313" key="3">
    <source>
        <dbReference type="EMBL" id="KAJ1919452.1"/>
    </source>
</evidence>
<gene>
    <name evidence="3" type="ORF">IWQ60_007243</name>
</gene>
<organism evidence="3 4">
    <name type="scientific">Tieghemiomyces parasiticus</name>
    <dbReference type="NCBI Taxonomy" id="78921"/>
    <lineage>
        <taxon>Eukaryota</taxon>
        <taxon>Fungi</taxon>
        <taxon>Fungi incertae sedis</taxon>
        <taxon>Zoopagomycota</taxon>
        <taxon>Kickxellomycotina</taxon>
        <taxon>Dimargaritomycetes</taxon>
        <taxon>Dimargaritales</taxon>
        <taxon>Dimargaritaceae</taxon>
        <taxon>Tieghemiomyces</taxon>
    </lineage>
</organism>
<evidence type="ECO:0000256" key="1">
    <source>
        <dbReference type="SAM" id="MobiDB-lite"/>
    </source>
</evidence>
<evidence type="ECO:0000313" key="4">
    <source>
        <dbReference type="Proteomes" id="UP001150569"/>
    </source>
</evidence>
<feature type="chain" id="PRO_5040824045" evidence="2">
    <location>
        <begin position="22"/>
        <end position="171"/>
    </location>
</feature>
<proteinExistence type="predicted"/>
<dbReference type="EMBL" id="JANBPT010000472">
    <property type="protein sequence ID" value="KAJ1919452.1"/>
    <property type="molecule type" value="Genomic_DNA"/>
</dbReference>
<feature type="compositionally biased region" description="Basic and acidic residues" evidence="1">
    <location>
        <begin position="158"/>
        <end position="171"/>
    </location>
</feature>
<protein>
    <submittedName>
        <fullName evidence="3">Uncharacterized protein</fullName>
    </submittedName>
</protein>
<comment type="caution">
    <text evidence="3">The sequence shown here is derived from an EMBL/GenBank/DDBJ whole genome shotgun (WGS) entry which is preliminary data.</text>
</comment>
<sequence>MKVSIAFAAALASIMTSSVLASPSPLQLSVRAYTAGPAPDHGHGGPDYQVTGRGHDHEESQHGGSYGSGHHIGYDQADDYDTRHAGRVSGYYASGPRQGEKWGNYVPVSPGHQAPHHSEHGSGYNGNGGEHGPRRQGNSYQAHGPEHMPEGPGHGGARGHEIPEHGHHGTY</sequence>
<keyword evidence="2" id="KW-0732">Signal</keyword>
<keyword evidence="4" id="KW-1185">Reference proteome</keyword>
<reference evidence="3" key="1">
    <citation type="submission" date="2022-07" db="EMBL/GenBank/DDBJ databases">
        <title>Phylogenomic reconstructions and comparative analyses of Kickxellomycotina fungi.</title>
        <authorList>
            <person name="Reynolds N.K."/>
            <person name="Stajich J.E."/>
            <person name="Barry K."/>
            <person name="Grigoriev I.V."/>
            <person name="Crous P."/>
            <person name="Smith M.E."/>
        </authorList>
    </citation>
    <scope>NUCLEOTIDE SEQUENCE</scope>
    <source>
        <strain evidence="3">RSA 861</strain>
    </source>
</reference>